<dbReference type="PANTHER" id="PTHR46663">
    <property type="entry name" value="DIGUANYLATE CYCLASE DGCT-RELATED"/>
    <property type="match status" value="1"/>
</dbReference>
<comment type="caution">
    <text evidence="2">The sequence shown here is derived from an EMBL/GenBank/DDBJ whole genome shotgun (WGS) entry which is preliminary data.</text>
</comment>
<dbReference type="PANTHER" id="PTHR46663:SF3">
    <property type="entry name" value="SLL0267 PROTEIN"/>
    <property type="match status" value="1"/>
</dbReference>
<evidence type="ECO:0000313" key="3">
    <source>
        <dbReference type="Proteomes" id="UP000293550"/>
    </source>
</evidence>
<feature type="domain" description="GGDEF" evidence="1">
    <location>
        <begin position="191"/>
        <end position="324"/>
    </location>
</feature>
<evidence type="ECO:0000313" key="2">
    <source>
        <dbReference type="EMBL" id="RZI46492.1"/>
    </source>
</evidence>
<dbReference type="SUPFAM" id="SSF55073">
    <property type="entry name" value="Nucleotide cyclase"/>
    <property type="match status" value="1"/>
</dbReference>
<evidence type="ECO:0000259" key="1">
    <source>
        <dbReference type="PROSITE" id="PS50887"/>
    </source>
</evidence>
<keyword evidence="3" id="KW-1185">Reference proteome</keyword>
<name>A0A4Q7DIG2_9PROT</name>
<dbReference type="SMART" id="SM00267">
    <property type="entry name" value="GGDEF"/>
    <property type="match status" value="1"/>
</dbReference>
<dbReference type="Proteomes" id="UP000293550">
    <property type="component" value="Unassembled WGS sequence"/>
</dbReference>
<dbReference type="EMBL" id="SCFB01000004">
    <property type="protein sequence ID" value="RZI46492.1"/>
    <property type="molecule type" value="Genomic_DNA"/>
</dbReference>
<dbReference type="RefSeq" id="WP_130153594.1">
    <property type="nucleotide sequence ID" value="NZ_SCFB01000004.1"/>
</dbReference>
<organism evidence="2 3">
    <name type="scientific">Candidatus Finniella inopinata</name>
    <dbReference type="NCBI Taxonomy" id="1696036"/>
    <lineage>
        <taxon>Bacteria</taxon>
        <taxon>Pseudomonadati</taxon>
        <taxon>Pseudomonadota</taxon>
        <taxon>Alphaproteobacteria</taxon>
        <taxon>Holosporales</taxon>
        <taxon>Candidatus Paracaedibacteraceae</taxon>
        <taxon>Candidatus Finniella</taxon>
    </lineage>
</organism>
<dbReference type="AlphaFoldDB" id="A0A4Q7DIG2"/>
<dbReference type="NCBIfam" id="TIGR00254">
    <property type="entry name" value="GGDEF"/>
    <property type="match status" value="1"/>
</dbReference>
<dbReference type="CDD" id="cd01949">
    <property type="entry name" value="GGDEF"/>
    <property type="match status" value="1"/>
</dbReference>
<gene>
    <name evidence="2" type="ORF">EQU50_02590</name>
</gene>
<accession>A0A4Q7DIG2</accession>
<sequence length="324" mass="37281">MQFADAFHFSVSQQDKLNSDLAKLHVVFISHNSHIELCDDVGLFCKIITLHDFENLIEINRFRKIDAICLDYDSLGTKTFDFLRKRSYQKSLASIPVILTTQNADTTLEVFTDGGIQDYYVGCLKNRLFALRFKNFIELHCLRKTEPKDEPVEQFDLAFMAYYDKLTNLPNRLLFQERVEDKIRQNVYNPLDFALLFLDLDGFKLINDENNHKTGDWLLGQVAIRLKNCLKKEDTVARLGGDEFGILLDQVKNQETVEKIAHRILYRLSTPYSYNGDSLKIHVSIGIAVFPQNGQTYECLVHKADQAMYAAKKNGKGQFVFAGQ</sequence>
<reference evidence="2 3" key="1">
    <citation type="submission" date="2018-10" db="EMBL/GenBank/DDBJ databases">
        <title>An updated phylogeny of the Alphaproteobacteria reveals that the parasitic Rickettsiales and Holosporales have independent origins.</title>
        <authorList>
            <person name="Munoz-Gomez S.A."/>
            <person name="Hess S."/>
            <person name="Burger G."/>
            <person name="Lang B.F."/>
            <person name="Susko E."/>
            <person name="Slamovits C.H."/>
            <person name="Roger A.J."/>
        </authorList>
    </citation>
    <scope>NUCLEOTIDE SEQUENCE [LARGE SCALE GENOMIC DNA]</scope>
    <source>
        <strain evidence="2">HOLO01</strain>
    </source>
</reference>
<dbReference type="Pfam" id="PF00990">
    <property type="entry name" value="GGDEF"/>
    <property type="match status" value="1"/>
</dbReference>
<dbReference type="OrthoDB" id="9812260at2"/>
<protein>
    <submittedName>
        <fullName evidence="2">Diguanylate cyclase</fullName>
    </submittedName>
</protein>
<dbReference type="InterPro" id="IPR043128">
    <property type="entry name" value="Rev_trsase/Diguanyl_cyclase"/>
</dbReference>
<dbReference type="InterPro" id="IPR000160">
    <property type="entry name" value="GGDEF_dom"/>
</dbReference>
<dbReference type="InterPro" id="IPR029787">
    <property type="entry name" value="Nucleotide_cyclase"/>
</dbReference>
<dbReference type="PROSITE" id="PS50887">
    <property type="entry name" value="GGDEF"/>
    <property type="match status" value="1"/>
</dbReference>
<proteinExistence type="predicted"/>
<dbReference type="InterPro" id="IPR052163">
    <property type="entry name" value="DGC-Regulatory_Protein"/>
</dbReference>
<dbReference type="Gene3D" id="3.30.70.270">
    <property type="match status" value="1"/>
</dbReference>